<dbReference type="EMBL" id="BNAY01000004">
    <property type="protein sequence ID" value="GHH20878.1"/>
    <property type="molecule type" value="Genomic_DNA"/>
</dbReference>
<evidence type="ECO:0000313" key="1">
    <source>
        <dbReference type="EMBL" id="GHH20878.1"/>
    </source>
</evidence>
<dbReference type="RefSeq" id="WP_191256091.1">
    <property type="nucleotide sequence ID" value="NZ_BNAY01000004.1"/>
</dbReference>
<organism evidence="1 2">
    <name type="scientific">Amycolatopsis oliviviridis</name>
    <dbReference type="NCBI Taxonomy" id="1471590"/>
    <lineage>
        <taxon>Bacteria</taxon>
        <taxon>Bacillati</taxon>
        <taxon>Actinomycetota</taxon>
        <taxon>Actinomycetes</taxon>
        <taxon>Pseudonocardiales</taxon>
        <taxon>Pseudonocardiaceae</taxon>
        <taxon>Amycolatopsis</taxon>
    </lineage>
</organism>
<accession>A0ABQ3LMK7</accession>
<name>A0ABQ3LMK7_9PSEU</name>
<proteinExistence type="predicted"/>
<comment type="caution">
    <text evidence="1">The sequence shown here is derived from an EMBL/GenBank/DDBJ whole genome shotgun (WGS) entry which is preliminary data.</text>
</comment>
<sequence length="80" mass="9534">MYLDTEDTRFWESEARDALEWLNVVREVQKDIRRRKPANRWDLYEDLMLASDLLWSKYHYASANLAIHRSGLTMADMLAA</sequence>
<dbReference type="Proteomes" id="UP000635387">
    <property type="component" value="Unassembled WGS sequence"/>
</dbReference>
<reference evidence="2" key="1">
    <citation type="journal article" date="2019" name="Int. J. Syst. Evol. Microbiol.">
        <title>The Global Catalogue of Microorganisms (GCM) 10K type strain sequencing project: providing services to taxonomists for standard genome sequencing and annotation.</title>
        <authorList>
            <consortium name="The Broad Institute Genomics Platform"/>
            <consortium name="The Broad Institute Genome Sequencing Center for Infectious Disease"/>
            <person name="Wu L."/>
            <person name="Ma J."/>
        </authorList>
    </citation>
    <scope>NUCLEOTIDE SEQUENCE [LARGE SCALE GENOMIC DNA]</scope>
    <source>
        <strain evidence="2">CGMCC 4.7683</strain>
    </source>
</reference>
<evidence type="ECO:0000313" key="2">
    <source>
        <dbReference type="Proteomes" id="UP000635387"/>
    </source>
</evidence>
<keyword evidence="2" id="KW-1185">Reference proteome</keyword>
<protein>
    <submittedName>
        <fullName evidence="1">Uncharacterized protein</fullName>
    </submittedName>
</protein>
<gene>
    <name evidence="1" type="ORF">GCM10017790_41270</name>
</gene>